<dbReference type="AlphaFoldDB" id="A0A4S4LDK9"/>
<reference evidence="1 2" key="1">
    <citation type="submission" date="2019-02" db="EMBL/GenBank/DDBJ databases">
        <title>Genome sequencing of the rare red list fungi Phellinidium pouzarii.</title>
        <authorList>
            <person name="Buettner E."/>
            <person name="Kellner H."/>
        </authorList>
    </citation>
    <scope>NUCLEOTIDE SEQUENCE [LARGE SCALE GENOMIC DNA]</scope>
    <source>
        <strain evidence="1 2">DSM 108285</strain>
    </source>
</reference>
<keyword evidence="2" id="KW-1185">Reference proteome</keyword>
<gene>
    <name evidence="1" type="ORF">EW145_g3179</name>
</gene>
<dbReference type="EMBL" id="SGPK01000129">
    <property type="protein sequence ID" value="THH07740.1"/>
    <property type="molecule type" value="Genomic_DNA"/>
</dbReference>
<dbReference type="Proteomes" id="UP000308199">
    <property type="component" value="Unassembled WGS sequence"/>
</dbReference>
<name>A0A4S4LDK9_9AGAM</name>
<dbReference type="Gene3D" id="3.80.10.10">
    <property type="entry name" value="Ribonuclease Inhibitor"/>
    <property type="match status" value="1"/>
</dbReference>
<proteinExistence type="predicted"/>
<protein>
    <recommendedName>
        <fullName evidence="3">F-box domain-containing protein</fullName>
    </recommendedName>
</protein>
<dbReference type="OrthoDB" id="3221235at2759"/>
<sequence>MLWSTFKYADERFPFPWNQLFLFFFRSGQAPLTLELADLNLGEDHMNVASLLCNHQHRFKHVSIHFLKDEITTGDMNEAIELKNIPLLETLQLNMMCKTSPLRIQLQHAPCLTSLNLVVPYSVDFGDLIVPNLTDCVITQKIEFMTVNDCLTLLRSCPALINFSAETCFRGRQRVDFEDIYNPNLISFRLGCTESSASWSIMQRLRFPNLKRLSLLQNVFRGHVPGASALISRSQSLIESLELMSTSVDCIMQCLELSPNLERLSVSSCYEDGGANVRDVILRLTLESGERVCPRLKTIEFAYFDLSQHTGEIASMVKSRWHIEEGTRHLESVVFRFCKVSAFPDLDHCRDEGLNIDIIAPGYP</sequence>
<dbReference type="InterPro" id="IPR032675">
    <property type="entry name" value="LRR_dom_sf"/>
</dbReference>
<evidence type="ECO:0000313" key="1">
    <source>
        <dbReference type="EMBL" id="THH07740.1"/>
    </source>
</evidence>
<organism evidence="1 2">
    <name type="scientific">Phellinidium pouzarii</name>
    <dbReference type="NCBI Taxonomy" id="167371"/>
    <lineage>
        <taxon>Eukaryota</taxon>
        <taxon>Fungi</taxon>
        <taxon>Dikarya</taxon>
        <taxon>Basidiomycota</taxon>
        <taxon>Agaricomycotina</taxon>
        <taxon>Agaricomycetes</taxon>
        <taxon>Hymenochaetales</taxon>
        <taxon>Hymenochaetaceae</taxon>
        <taxon>Phellinidium</taxon>
    </lineage>
</organism>
<evidence type="ECO:0008006" key="3">
    <source>
        <dbReference type="Google" id="ProtNLM"/>
    </source>
</evidence>
<evidence type="ECO:0000313" key="2">
    <source>
        <dbReference type="Proteomes" id="UP000308199"/>
    </source>
</evidence>
<comment type="caution">
    <text evidence="1">The sequence shown here is derived from an EMBL/GenBank/DDBJ whole genome shotgun (WGS) entry which is preliminary data.</text>
</comment>
<accession>A0A4S4LDK9</accession>
<dbReference type="SUPFAM" id="SSF52047">
    <property type="entry name" value="RNI-like"/>
    <property type="match status" value="1"/>
</dbReference>